<sequence>MSDIINYKNAVDIIKTAILQSQYRAAKAVNKEQLALYYSIGKFVSENSREGTWGTGAIETISQTLQKELPGLRGFSASNIKNMRQFYEQWSILTNRQPAAVEIQSPENKDVINTTQLLDINRQPMAGDLDLMDFFALGFTLHMEILAKTKTLEERVFYIHECAAMSWDKYELRDMLKADLFHHQAQMPNNFLKTLPKKQQALRAIEMFKDEYLLDYINVEELGVRDSKDIDERVIENSIVQNIKNFIMTFGKSFTYHGHQVHYDKMGHDHWIDLLFFNRELRSLVVVELKKGAFKPAYLAQLSLYLRILDDDERLPGENPSVGIILCRDADKAYVEYVLQDYNKPMGVATYKVTQDRLRELLPSEEEMKRLLVANDRDNDNIDDENKVD</sequence>
<dbReference type="InterPro" id="IPR009362">
    <property type="entry name" value="YhcG_C"/>
</dbReference>
<keyword evidence="3" id="KW-0378">Hydrolase</keyword>
<evidence type="ECO:0000313" key="3">
    <source>
        <dbReference type="EMBL" id="SDO56981.1"/>
    </source>
</evidence>
<reference evidence="4" key="1">
    <citation type="submission" date="2016-10" db="EMBL/GenBank/DDBJ databases">
        <authorList>
            <person name="de Groot N.N."/>
        </authorList>
    </citation>
    <scope>NUCLEOTIDE SEQUENCE [LARGE SCALE GENOMIC DNA]</scope>
    <source>
        <strain evidence="4">BP1-145</strain>
    </source>
</reference>
<dbReference type="AlphaFoldDB" id="A0A1H0KMJ3"/>
<dbReference type="EMBL" id="FNIW01000027">
    <property type="protein sequence ID" value="SDO56981.1"/>
    <property type="molecule type" value="Genomic_DNA"/>
</dbReference>
<dbReference type="PANTHER" id="PTHR30547">
    <property type="entry name" value="UNCHARACTERIZED PROTEIN YHCG-RELATED"/>
    <property type="match status" value="1"/>
</dbReference>
<evidence type="ECO:0000259" key="1">
    <source>
        <dbReference type="Pfam" id="PF06250"/>
    </source>
</evidence>
<evidence type="ECO:0000259" key="2">
    <source>
        <dbReference type="Pfam" id="PF17761"/>
    </source>
</evidence>
<gene>
    <name evidence="3" type="ORF">SAMN04487900_12710</name>
</gene>
<dbReference type="GO" id="GO:0004519">
    <property type="term" value="F:endonuclease activity"/>
    <property type="evidence" value="ECO:0007669"/>
    <property type="project" value="UniProtKB-KW"/>
</dbReference>
<proteinExistence type="predicted"/>
<evidence type="ECO:0000313" key="4">
    <source>
        <dbReference type="Proteomes" id="UP000199134"/>
    </source>
</evidence>
<dbReference type="Gene3D" id="3.40.1350.10">
    <property type="match status" value="1"/>
</dbReference>
<feature type="domain" description="YhcG PDDEXK nuclease" evidence="1">
    <location>
        <begin position="206"/>
        <end position="356"/>
    </location>
</feature>
<organism evidence="3 4">
    <name type="scientific">Prevotella communis</name>
    <dbReference type="NCBI Taxonomy" id="2913614"/>
    <lineage>
        <taxon>Bacteria</taxon>
        <taxon>Pseudomonadati</taxon>
        <taxon>Bacteroidota</taxon>
        <taxon>Bacteroidia</taxon>
        <taxon>Bacteroidales</taxon>
        <taxon>Prevotellaceae</taxon>
        <taxon>Prevotella</taxon>
    </lineage>
</organism>
<dbReference type="Proteomes" id="UP000199134">
    <property type="component" value="Unassembled WGS sequence"/>
</dbReference>
<dbReference type="PANTHER" id="PTHR30547:SF0">
    <property type="entry name" value="BLR8175 PROTEIN"/>
    <property type="match status" value="1"/>
</dbReference>
<dbReference type="GO" id="GO:0003676">
    <property type="term" value="F:nucleic acid binding"/>
    <property type="evidence" value="ECO:0007669"/>
    <property type="project" value="InterPro"/>
</dbReference>
<name>A0A1H0KMJ3_9BACT</name>
<dbReference type="RefSeq" id="WP_176757058.1">
    <property type="nucleotide sequence ID" value="NZ_FNIW01000027.1"/>
</dbReference>
<keyword evidence="3" id="KW-0540">Nuclease</keyword>
<comment type="caution">
    <text evidence="3">The sequence shown here is derived from an EMBL/GenBank/DDBJ whole genome shotgun (WGS) entry which is preliminary data.</text>
</comment>
<dbReference type="InterPro" id="IPR011856">
    <property type="entry name" value="tRNA_endonuc-like_dom_sf"/>
</dbReference>
<feature type="domain" description="YhcG N-terminal" evidence="2">
    <location>
        <begin position="14"/>
        <end position="182"/>
    </location>
</feature>
<protein>
    <submittedName>
        <fullName evidence="3">Predicted nuclease of restriction endonuclease-like (RecB) superfamily, DUF1016 family</fullName>
    </submittedName>
</protein>
<accession>A0A1H0KMJ3</accession>
<dbReference type="Pfam" id="PF17761">
    <property type="entry name" value="DUF1016_N"/>
    <property type="match status" value="1"/>
</dbReference>
<keyword evidence="3" id="KW-0255">Endonuclease</keyword>
<dbReference type="InterPro" id="IPR053148">
    <property type="entry name" value="PD-DEXK-like_domain"/>
</dbReference>
<dbReference type="InterPro" id="IPR041527">
    <property type="entry name" value="YhcG_N"/>
</dbReference>
<dbReference type="Pfam" id="PF06250">
    <property type="entry name" value="YhcG_C"/>
    <property type="match status" value="1"/>
</dbReference>